<dbReference type="GO" id="GO:0046872">
    <property type="term" value="F:metal ion binding"/>
    <property type="evidence" value="ECO:0007669"/>
    <property type="project" value="InterPro"/>
</dbReference>
<comment type="caution">
    <text evidence="3">The sequence shown here is derived from an EMBL/GenBank/DDBJ whole genome shotgun (WGS) entry which is preliminary data.</text>
</comment>
<dbReference type="Pfam" id="PF05193">
    <property type="entry name" value="Peptidase_M16_C"/>
    <property type="match status" value="1"/>
</dbReference>
<protein>
    <recommendedName>
        <fullName evidence="2">Peptidase M16C associated domain-containing protein</fullName>
    </recommendedName>
</protein>
<feature type="chain" id="PRO_5012181438" description="Peptidase M16C associated domain-containing protein" evidence="1">
    <location>
        <begin position="16"/>
        <end position="1055"/>
    </location>
</feature>
<keyword evidence="1" id="KW-0732">Signal</keyword>
<evidence type="ECO:0000313" key="3">
    <source>
        <dbReference type="EMBL" id="KOO33902.1"/>
    </source>
</evidence>
<gene>
    <name evidence="3" type="ORF">Ctob_011999</name>
</gene>
<accession>A0A0M0K5M7</accession>
<sequence>MHFRSLMALLPGAAAMRAVRSPMAMGSALRGGLATMSTQTAVRAPDASTYDWTHDFDLLTTEHVSERALTASLYRHKSTGAEVLSIDADDENKVFSCNFRTLPKDDTGVPHILEHSVLCGSRKYPLKEPFVELLKGSLKTFLNAMTAPDKTMYPVASMNTQDFRNLVDVYLDACFHPLIRDPVRGPQILKQEGWHYEVTDPQKAQPLSYKGVVFNEMKGVYSSADSRHYRAIQRHLFRGHPIYSIDSGGDPRAIPALTYEAFEAFHKTYYHPANARLFLYGRPDELPISERLFMLQAYLRDFTPLDGAAEVIPVQALATAPYEASEAYPLDPNSPVAPTQFVTLAWLLNTEPLAPKTKLGLSVLNHLLFGTSASALERPLMASGLGASITGGGYSSGLQQATWQVGLKGVVLGDDAKEKVTHLILETLEQCAATGFEADAIEASMNTIEFRLRSLSASPMKGMSFLYATLGEWNYNRDPIAPLYFEAALAELKADLAAGTPVFQQLLKTFLLDNPSRLTLTLTPDTALGAALAAQEAAALAAAAQTFEATDLARLAAETSELKAQQAAHDPPEALAKLPVLTTSDLETRSAPLPIEIEPQAEGATLLTHELPTDGIVYLDVALELRRLSLDDLPLLPLLTRMLSELGTATSDETAFSRRIGSQTGGLRVSYTTMRKPLLGPNGLAAVGSADEVQGYLMLRGKAVVSKCGNLFDLATEMLTSTNLNQPERVKEMLKESKVGLEASAVSAGNSYASSTLAAQYSLEGYVDDLMSGLPQYSTIKEALAVAETDWPTLRSRLERMRSALLTSDGAIINLSADAASLPTATALVTSLIARLPPKADAAALQPWVRPLGLVLPTRTGLQIGTQVNYVAKGCPIYAPGEIVRGAASVITRYLRTAYLWDAVRVQGGAYGCSLGFGRTSGLALYSSYRDPNIVDTLAAYDGTAAFLRERPIGPAELSKAIIGAIGDLDSPSSVDSKGYTSMLRYVQQISEEDRQRWRNEVLATTAADFVEFAERLDTVASKGSVAVVASETALGEANKVLSTEVQLRVRPALE</sequence>
<dbReference type="SMART" id="SM01264">
    <property type="entry name" value="M16C_associated"/>
    <property type="match status" value="1"/>
</dbReference>
<feature type="signal peptide" evidence="1">
    <location>
        <begin position="1"/>
        <end position="15"/>
    </location>
</feature>
<evidence type="ECO:0000313" key="4">
    <source>
        <dbReference type="Proteomes" id="UP000037460"/>
    </source>
</evidence>
<dbReference type="GO" id="GO:0016485">
    <property type="term" value="P:protein processing"/>
    <property type="evidence" value="ECO:0007669"/>
    <property type="project" value="TreeGrafter"/>
</dbReference>
<dbReference type="SUPFAM" id="SSF63411">
    <property type="entry name" value="LuxS/MPP-like metallohydrolase"/>
    <property type="match status" value="4"/>
</dbReference>
<dbReference type="Pfam" id="PF22516">
    <property type="entry name" value="PreP_C"/>
    <property type="match status" value="1"/>
</dbReference>
<proteinExistence type="predicted"/>
<dbReference type="Pfam" id="PF00675">
    <property type="entry name" value="Peptidase_M16"/>
    <property type="match status" value="1"/>
</dbReference>
<dbReference type="InterPro" id="IPR007863">
    <property type="entry name" value="Peptidase_M16_C"/>
</dbReference>
<organism evidence="3 4">
    <name type="scientific">Chrysochromulina tobinii</name>
    <dbReference type="NCBI Taxonomy" id="1460289"/>
    <lineage>
        <taxon>Eukaryota</taxon>
        <taxon>Haptista</taxon>
        <taxon>Haptophyta</taxon>
        <taxon>Prymnesiophyceae</taxon>
        <taxon>Prymnesiales</taxon>
        <taxon>Chrysochromulinaceae</taxon>
        <taxon>Chrysochromulina</taxon>
    </lineage>
</organism>
<dbReference type="PANTHER" id="PTHR43016:SF13">
    <property type="entry name" value="PRESEQUENCE PROTEASE, MITOCHONDRIAL"/>
    <property type="match status" value="1"/>
</dbReference>
<evidence type="ECO:0000259" key="2">
    <source>
        <dbReference type="SMART" id="SM01264"/>
    </source>
</evidence>
<reference evidence="4" key="1">
    <citation type="journal article" date="2015" name="PLoS Genet.">
        <title>Genome Sequence and Transcriptome Analyses of Chrysochromulina tobin: Metabolic Tools for Enhanced Algal Fitness in the Prominent Order Prymnesiales (Haptophyceae).</title>
        <authorList>
            <person name="Hovde B.T."/>
            <person name="Deodato C.R."/>
            <person name="Hunsperger H.M."/>
            <person name="Ryken S.A."/>
            <person name="Yost W."/>
            <person name="Jha R.K."/>
            <person name="Patterson J."/>
            <person name="Monnat R.J. Jr."/>
            <person name="Barlow S.B."/>
            <person name="Starkenburg S.R."/>
            <person name="Cattolico R.A."/>
        </authorList>
    </citation>
    <scope>NUCLEOTIDE SEQUENCE</scope>
    <source>
        <strain evidence="4">CCMP291</strain>
    </source>
</reference>
<dbReference type="Gene3D" id="3.30.830.10">
    <property type="entry name" value="Metalloenzyme, LuxS/M16 peptidase-like"/>
    <property type="match status" value="4"/>
</dbReference>
<dbReference type="InterPro" id="IPR013578">
    <property type="entry name" value="Peptidase_M16C_assoc"/>
</dbReference>
<dbReference type="Pfam" id="PF08367">
    <property type="entry name" value="M16C_assoc"/>
    <property type="match status" value="1"/>
</dbReference>
<dbReference type="PANTHER" id="PTHR43016">
    <property type="entry name" value="PRESEQUENCE PROTEASE"/>
    <property type="match status" value="1"/>
</dbReference>
<dbReference type="GO" id="GO:0004222">
    <property type="term" value="F:metalloendopeptidase activity"/>
    <property type="evidence" value="ECO:0007669"/>
    <property type="project" value="TreeGrafter"/>
</dbReference>
<dbReference type="AlphaFoldDB" id="A0A0M0K5M7"/>
<feature type="domain" description="Peptidase M16C associated" evidence="2">
    <location>
        <begin position="522"/>
        <end position="783"/>
    </location>
</feature>
<name>A0A0M0K5M7_9EUKA</name>
<keyword evidence="4" id="KW-1185">Reference proteome</keyword>
<dbReference type="Proteomes" id="UP000037460">
    <property type="component" value="Unassembled WGS sequence"/>
</dbReference>
<dbReference type="OrthoDB" id="10250783at2759"/>
<dbReference type="InterPro" id="IPR011249">
    <property type="entry name" value="Metalloenz_LuxS/M16"/>
</dbReference>
<evidence type="ECO:0000256" key="1">
    <source>
        <dbReference type="SAM" id="SignalP"/>
    </source>
</evidence>
<dbReference type="FunFam" id="3.30.830.10:FF:000034">
    <property type="entry name" value="presequence protease 1, chloroplastic/mitochondrial"/>
    <property type="match status" value="1"/>
</dbReference>
<dbReference type="InterPro" id="IPR011765">
    <property type="entry name" value="Pept_M16_N"/>
</dbReference>
<dbReference type="EMBL" id="JWZX01001391">
    <property type="protein sequence ID" value="KOO33902.1"/>
    <property type="molecule type" value="Genomic_DNA"/>
</dbReference>
<dbReference type="InterPro" id="IPR055130">
    <property type="entry name" value="PreP_C"/>
</dbReference>